<name>A0A5D2Q5S7_GOSTO</name>
<dbReference type="EMBL" id="CM017615">
    <property type="protein sequence ID" value="TYI23412.1"/>
    <property type="molecule type" value="Genomic_DNA"/>
</dbReference>
<organism evidence="1 2">
    <name type="scientific">Gossypium tomentosum</name>
    <name type="common">Hawaiian cotton</name>
    <name type="synonym">Gossypium sandvicense</name>
    <dbReference type="NCBI Taxonomy" id="34277"/>
    <lineage>
        <taxon>Eukaryota</taxon>
        <taxon>Viridiplantae</taxon>
        <taxon>Streptophyta</taxon>
        <taxon>Embryophyta</taxon>
        <taxon>Tracheophyta</taxon>
        <taxon>Spermatophyta</taxon>
        <taxon>Magnoliopsida</taxon>
        <taxon>eudicotyledons</taxon>
        <taxon>Gunneridae</taxon>
        <taxon>Pentapetalae</taxon>
        <taxon>rosids</taxon>
        <taxon>malvids</taxon>
        <taxon>Malvales</taxon>
        <taxon>Malvaceae</taxon>
        <taxon>Malvoideae</taxon>
        <taxon>Gossypium</taxon>
    </lineage>
</organism>
<dbReference type="Proteomes" id="UP000322667">
    <property type="component" value="Chromosome A06"/>
</dbReference>
<dbReference type="AlphaFoldDB" id="A0A5D2Q5S7"/>
<evidence type="ECO:0000313" key="1">
    <source>
        <dbReference type="EMBL" id="TYI23412.1"/>
    </source>
</evidence>
<keyword evidence="2" id="KW-1185">Reference proteome</keyword>
<evidence type="ECO:0008006" key="3">
    <source>
        <dbReference type="Google" id="ProtNLM"/>
    </source>
</evidence>
<sequence length="97" mass="11388">MIEPSQKKAKIETQILVAEAAAKMKAEVKLKKQREREREAARIALQKMEKTVEIEKNLEIEMDFVQKRRCIRKNPIEAAEVKDETQKILFPLWNPTL</sequence>
<protein>
    <recommendedName>
        <fullName evidence="3">Remorin C-terminal domain-containing protein</fullName>
    </recommendedName>
</protein>
<proteinExistence type="predicted"/>
<evidence type="ECO:0000313" key="2">
    <source>
        <dbReference type="Proteomes" id="UP000322667"/>
    </source>
</evidence>
<reference evidence="1 2" key="1">
    <citation type="submission" date="2019-07" db="EMBL/GenBank/DDBJ databases">
        <title>WGS assembly of Gossypium tomentosum.</title>
        <authorList>
            <person name="Chen Z.J."/>
            <person name="Sreedasyam A."/>
            <person name="Ando A."/>
            <person name="Song Q."/>
            <person name="De L."/>
            <person name="Hulse-Kemp A."/>
            <person name="Ding M."/>
            <person name="Ye W."/>
            <person name="Kirkbride R."/>
            <person name="Jenkins J."/>
            <person name="Plott C."/>
            <person name="Lovell J."/>
            <person name="Lin Y.-M."/>
            <person name="Vaughn R."/>
            <person name="Liu B."/>
            <person name="Li W."/>
            <person name="Simpson S."/>
            <person name="Scheffler B."/>
            <person name="Saski C."/>
            <person name="Grover C."/>
            <person name="Hu G."/>
            <person name="Conover J."/>
            <person name="Carlson J."/>
            <person name="Shu S."/>
            <person name="Boston L."/>
            <person name="Williams M."/>
            <person name="Peterson D."/>
            <person name="Mcgee K."/>
            <person name="Jones D."/>
            <person name="Wendel J."/>
            <person name="Stelly D."/>
            <person name="Grimwood J."/>
            <person name="Schmutz J."/>
        </authorList>
    </citation>
    <scope>NUCLEOTIDE SEQUENCE [LARGE SCALE GENOMIC DNA]</scope>
    <source>
        <strain evidence="1">7179.01</strain>
    </source>
</reference>
<accession>A0A5D2Q5S7</accession>
<gene>
    <name evidence="1" type="ORF">ES332_A06G163100v1</name>
</gene>